<keyword evidence="6 7" id="KW-0472">Membrane</keyword>
<dbReference type="AlphaFoldDB" id="A0A927BWY4"/>
<dbReference type="RefSeq" id="WP_190920522.1">
    <property type="nucleotide sequence ID" value="NZ_JACXIZ010000037.1"/>
</dbReference>
<feature type="transmembrane region" description="Helical" evidence="7">
    <location>
        <begin position="207"/>
        <end position="226"/>
    </location>
</feature>
<feature type="transmembrane region" description="Helical" evidence="7">
    <location>
        <begin position="117"/>
        <end position="138"/>
    </location>
</feature>
<evidence type="ECO:0000256" key="4">
    <source>
        <dbReference type="ARBA" id="ARBA00022692"/>
    </source>
</evidence>
<evidence type="ECO:0000256" key="2">
    <source>
        <dbReference type="ARBA" id="ARBA00022448"/>
    </source>
</evidence>
<feature type="transmembrane region" description="Helical" evidence="7">
    <location>
        <begin position="12"/>
        <end position="38"/>
    </location>
</feature>
<evidence type="ECO:0000256" key="5">
    <source>
        <dbReference type="ARBA" id="ARBA00022989"/>
    </source>
</evidence>
<feature type="transmembrane region" description="Helical" evidence="7">
    <location>
        <begin position="75"/>
        <end position="97"/>
    </location>
</feature>
<comment type="caution">
    <text evidence="9">The sequence shown here is derived from an EMBL/GenBank/DDBJ whole genome shotgun (WGS) entry which is preliminary data.</text>
</comment>
<gene>
    <name evidence="9" type="ORF">IDH44_19615</name>
</gene>
<reference evidence="9" key="1">
    <citation type="submission" date="2020-09" db="EMBL/GenBank/DDBJ databases">
        <title>A novel bacterium of genus Paenibacillus, isolated from South China Sea.</title>
        <authorList>
            <person name="Huang H."/>
            <person name="Mo K."/>
            <person name="Hu Y."/>
        </authorList>
    </citation>
    <scope>NUCLEOTIDE SEQUENCE</scope>
    <source>
        <strain evidence="9">IB182496</strain>
    </source>
</reference>
<dbReference type="Gene3D" id="1.10.3720.10">
    <property type="entry name" value="MetI-like"/>
    <property type="match status" value="1"/>
</dbReference>
<comment type="subcellular location">
    <subcellularLocation>
        <location evidence="1 7">Cell membrane</location>
        <topology evidence="1 7">Multi-pass membrane protein</topology>
    </subcellularLocation>
</comment>
<sequence length="301" mass="33839">MGRHVFKDHLMLLALALPAILYFFIFHYVPMFGIIMAFKDFKYHLGVLGSEWIGFANFEFFFSSNDAWRITRNTVGYSLLFIAVGTAGAAAIALLLYEVRSRLALKFYQTTMIFPTFLSWVLVGYITYTLFNPSLGLFNQLRDFFGQAPVDWYADPAYWPYILTAANLWKGVGLSSIIYYAALMGVDPELYEAARIDGAGKWQQTKAISIPSLVPVMTILTILAIGDVFRGDFGLFYQIPRDVGMLYSTTDIIDTYVFRGLRQGDLGITAAVGLFQSVVGLALILLVNAIVRRLRPENALF</sequence>
<dbReference type="SUPFAM" id="SSF161098">
    <property type="entry name" value="MetI-like"/>
    <property type="match status" value="1"/>
</dbReference>
<dbReference type="InterPro" id="IPR000515">
    <property type="entry name" value="MetI-like"/>
</dbReference>
<dbReference type="PANTHER" id="PTHR43227:SF11">
    <property type="entry name" value="BLL4140 PROTEIN"/>
    <property type="match status" value="1"/>
</dbReference>
<dbReference type="GO" id="GO:0005886">
    <property type="term" value="C:plasma membrane"/>
    <property type="evidence" value="ECO:0007669"/>
    <property type="project" value="UniProtKB-SubCell"/>
</dbReference>
<dbReference type="PROSITE" id="PS50928">
    <property type="entry name" value="ABC_TM1"/>
    <property type="match status" value="1"/>
</dbReference>
<evidence type="ECO:0000256" key="6">
    <source>
        <dbReference type="ARBA" id="ARBA00023136"/>
    </source>
</evidence>
<feature type="domain" description="ABC transmembrane type-1" evidence="8">
    <location>
        <begin position="71"/>
        <end position="287"/>
    </location>
</feature>
<keyword evidence="2 7" id="KW-0813">Transport</keyword>
<feature type="transmembrane region" description="Helical" evidence="7">
    <location>
        <begin position="266"/>
        <end position="291"/>
    </location>
</feature>
<proteinExistence type="inferred from homology"/>
<evidence type="ECO:0000256" key="7">
    <source>
        <dbReference type="RuleBase" id="RU363032"/>
    </source>
</evidence>
<evidence type="ECO:0000256" key="3">
    <source>
        <dbReference type="ARBA" id="ARBA00022475"/>
    </source>
</evidence>
<dbReference type="Pfam" id="PF00528">
    <property type="entry name" value="BPD_transp_1"/>
    <property type="match status" value="1"/>
</dbReference>
<feature type="transmembrane region" description="Helical" evidence="7">
    <location>
        <begin position="158"/>
        <end position="186"/>
    </location>
</feature>
<protein>
    <submittedName>
        <fullName evidence="9">Sugar ABC transporter permease</fullName>
    </submittedName>
</protein>
<dbReference type="CDD" id="cd06261">
    <property type="entry name" value="TM_PBP2"/>
    <property type="match status" value="1"/>
</dbReference>
<evidence type="ECO:0000256" key="1">
    <source>
        <dbReference type="ARBA" id="ARBA00004651"/>
    </source>
</evidence>
<dbReference type="InterPro" id="IPR035906">
    <property type="entry name" value="MetI-like_sf"/>
</dbReference>
<dbReference type="EMBL" id="JACXIZ010000037">
    <property type="protein sequence ID" value="MBD2847416.1"/>
    <property type="molecule type" value="Genomic_DNA"/>
</dbReference>
<name>A0A927BWY4_9BACL</name>
<evidence type="ECO:0000313" key="10">
    <source>
        <dbReference type="Proteomes" id="UP000621560"/>
    </source>
</evidence>
<dbReference type="InterPro" id="IPR050809">
    <property type="entry name" value="UgpAE/MalFG_permease"/>
</dbReference>
<organism evidence="9 10">
    <name type="scientific">Paenibacillus sabuli</name>
    <dbReference type="NCBI Taxonomy" id="2772509"/>
    <lineage>
        <taxon>Bacteria</taxon>
        <taxon>Bacillati</taxon>
        <taxon>Bacillota</taxon>
        <taxon>Bacilli</taxon>
        <taxon>Bacillales</taxon>
        <taxon>Paenibacillaceae</taxon>
        <taxon>Paenibacillus</taxon>
    </lineage>
</organism>
<comment type="similarity">
    <text evidence="7">Belongs to the binding-protein-dependent transport system permease family.</text>
</comment>
<dbReference type="PANTHER" id="PTHR43227">
    <property type="entry name" value="BLL4140 PROTEIN"/>
    <property type="match status" value="1"/>
</dbReference>
<dbReference type="Proteomes" id="UP000621560">
    <property type="component" value="Unassembled WGS sequence"/>
</dbReference>
<dbReference type="GO" id="GO:0055085">
    <property type="term" value="P:transmembrane transport"/>
    <property type="evidence" value="ECO:0007669"/>
    <property type="project" value="InterPro"/>
</dbReference>
<accession>A0A927BWY4</accession>
<evidence type="ECO:0000259" key="8">
    <source>
        <dbReference type="PROSITE" id="PS50928"/>
    </source>
</evidence>
<keyword evidence="3" id="KW-1003">Cell membrane</keyword>
<keyword evidence="4 7" id="KW-0812">Transmembrane</keyword>
<keyword evidence="5 7" id="KW-1133">Transmembrane helix</keyword>
<keyword evidence="10" id="KW-1185">Reference proteome</keyword>
<evidence type="ECO:0000313" key="9">
    <source>
        <dbReference type="EMBL" id="MBD2847416.1"/>
    </source>
</evidence>